<protein>
    <submittedName>
        <fullName evidence="3">PEP-CTERM protein-sorting domain-containing protein</fullName>
    </submittedName>
</protein>
<dbReference type="AlphaFoldDB" id="A0A1N6YB70"/>
<gene>
    <name evidence="3" type="ORF">SAMN05421833_10674</name>
</gene>
<dbReference type="EMBL" id="FTNI01000006">
    <property type="protein sequence ID" value="SIR11837.1"/>
    <property type="molecule type" value="Genomic_DNA"/>
</dbReference>
<feature type="compositionally biased region" description="Basic and acidic residues" evidence="1">
    <location>
        <begin position="46"/>
        <end position="55"/>
    </location>
</feature>
<keyword evidence="2" id="KW-0812">Transmembrane</keyword>
<evidence type="ECO:0000313" key="3">
    <source>
        <dbReference type="EMBL" id="SIR11837.1"/>
    </source>
</evidence>
<evidence type="ECO:0000256" key="2">
    <source>
        <dbReference type="SAM" id="Phobius"/>
    </source>
</evidence>
<dbReference type="STRING" id="58117.SAMN05421833_10674"/>
<dbReference type="InterPro" id="IPR045777">
    <property type="entry name" value="DUF6203"/>
</dbReference>
<accession>A0A1N6YB70</accession>
<dbReference type="RefSeq" id="WP_076434382.1">
    <property type="nucleotide sequence ID" value="NZ_FTNI01000006.1"/>
</dbReference>
<dbReference type="OrthoDB" id="3541231at2"/>
<name>A0A1N6YB70_9ACTN</name>
<evidence type="ECO:0000313" key="4">
    <source>
        <dbReference type="Proteomes" id="UP000186096"/>
    </source>
</evidence>
<feature type="transmembrane region" description="Helical" evidence="2">
    <location>
        <begin position="12"/>
        <end position="30"/>
    </location>
</feature>
<keyword evidence="2" id="KW-0472">Membrane</keyword>
<organism evidence="3 4">
    <name type="scientific">Microbispora rosea</name>
    <dbReference type="NCBI Taxonomy" id="58117"/>
    <lineage>
        <taxon>Bacteria</taxon>
        <taxon>Bacillati</taxon>
        <taxon>Actinomycetota</taxon>
        <taxon>Actinomycetes</taxon>
        <taxon>Streptosporangiales</taxon>
        <taxon>Streptosporangiaceae</taxon>
        <taxon>Microbispora</taxon>
    </lineage>
</organism>
<dbReference type="Proteomes" id="UP000186096">
    <property type="component" value="Unassembled WGS sequence"/>
</dbReference>
<feature type="region of interest" description="Disordered" evidence="1">
    <location>
        <begin position="34"/>
        <end position="71"/>
    </location>
</feature>
<proteinExistence type="predicted"/>
<reference evidence="4" key="1">
    <citation type="submission" date="2017-01" db="EMBL/GenBank/DDBJ databases">
        <authorList>
            <person name="Varghese N."/>
            <person name="Submissions S."/>
        </authorList>
    </citation>
    <scope>NUCLEOTIDE SEQUENCE [LARGE SCALE GENOMIC DNA]</scope>
    <source>
        <strain evidence="4">ATCC 12950</strain>
    </source>
</reference>
<keyword evidence="2" id="KW-1133">Transmembrane helix</keyword>
<dbReference type="Pfam" id="PF19706">
    <property type="entry name" value="DUF6203"/>
    <property type="match status" value="1"/>
</dbReference>
<evidence type="ECO:0000256" key="1">
    <source>
        <dbReference type="SAM" id="MobiDB-lite"/>
    </source>
</evidence>
<sequence length="71" mass="8377">MKRILQLVFTRWLARTPLGMVLLGLGWLFMRKRRARRQQQPASAPAHREPGRRSGDPYAWRGPTTGDRRRH</sequence>
<keyword evidence="4" id="KW-1185">Reference proteome</keyword>